<feature type="signal peptide" evidence="2">
    <location>
        <begin position="1"/>
        <end position="21"/>
    </location>
</feature>
<evidence type="ECO:0000256" key="2">
    <source>
        <dbReference type="SAM" id="SignalP"/>
    </source>
</evidence>
<dbReference type="RefSeq" id="WP_084240955.1">
    <property type="nucleotide sequence ID" value="NZ_FWXT01000004.1"/>
</dbReference>
<dbReference type="PANTHER" id="PTHR30203:SF23">
    <property type="entry name" value="OUTER MEMBRANE EFFLUX PROTEIN"/>
    <property type="match status" value="1"/>
</dbReference>
<dbReference type="AlphaFoldDB" id="A0A1W2DXT9"/>
<accession>A0A1W2DXT9</accession>
<feature type="chain" id="PRO_5012009271" evidence="2">
    <location>
        <begin position="22"/>
        <end position="422"/>
    </location>
</feature>
<keyword evidence="4" id="KW-1185">Reference proteome</keyword>
<dbReference type="EMBL" id="FWXT01000004">
    <property type="protein sequence ID" value="SMD01912.1"/>
    <property type="molecule type" value="Genomic_DNA"/>
</dbReference>
<protein>
    <submittedName>
        <fullName evidence="3">Outer membrane protein, cobalt-zinc-cadmium efflux system</fullName>
    </submittedName>
</protein>
<proteinExistence type="inferred from homology"/>
<dbReference type="OrthoDB" id="9791261at2"/>
<dbReference type="Proteomes" id="UP000192756">
    <property type="component" value="Unassembled WGS sequence"/>
</dbReference>
<dbReference type="PANTHER" id="PTHR30203">
    <property type="entry name" value="OUTER MEMBRANE CATION EFFLUX PROTEIN"/>
    <property type="match status" value="1"/>
</dbReference>
<keyword evidence="2" id="KW-0732">Signal</keyword>
<organism evidence="3 4">
    <name type="scientific">Pedobacter africanus</name>
    <dbReference type="NCBI Taxonomy" id="151894"/>
    <lineage>
        <taxon>Bacteria</taxon>
        <taxon>Pseudomonadati</taxon>
        <taxon>Bacteroidota</taxon>
        <taxon>Sphingobacteriia</taxon>
        <taxon>Sphingobacteriales</taxon>
        <taxon>Sphingobacteriaceae</taxon>
        <taxon>Pedobacter</taxon>
    </lineage>
</organism>
<name>A0A1W2DXT9_9SPHI</name>
<dbReference type="SUPFAM" id="SSF56954">
    <property type="entry name" value="Outer membrane efflux proteins (OEP)"/>
    <property type="match status" value="1"/>
</dbReference>
<reference evidence="4" key="1">
    <citation type="submission" date="2017-04" db="EMBL/GenBank/DDBJ databases">
        <authorList>
            <person name="Varghese N."/>
            <person name="Submissions S."/>
        </authorList>
    </citation>
    <scope>NUCLEOTIDE SEQUENCE [LARGE SCALE GENOMIC DNA]</scope>
    <source>
        <strain evidence="4">DSM 12126</strain>
    </source>
</reference>
<gene>
    <name evidence="3" type="ORF">SAMN04488524_4178</name>
</gene>
<evidence type="ECO:0000256" key="1">
    <source>
        <dbReference type="ARBA" id="ARBA00007613"/>
    </source>
</evidence>
<dbReference type="Gene3D" id="1.20.1600.10">
    <property type="entry name" value="Outer membrane efflux proteins (OEP)"/>
    <property type="match status" value="1"/>
</dbReference>
<dbReference type="GO" id="GO:0015562">
    <property type="term" value="F:efflux transmembrane transporter activity"/>
    <property type="evidence" value="ECO:0007669"/>
    <property type="project" value="InterPro"/>
</dbReference>
<dbReference type="InterPro" id="IPR010131">
    <property type="entry name" value="MdtP/NodT-like"/>
</dbReference>
<dbReference type="InterPro" id="IPR003423">
    <property type="entry name" value="OMP_efflux"/>
</dbReference>
<comment type="similarity">
    <text evidence="1">Belongs to the outer membrane factor (OMF) (TC 1.B.17) family.</text>
</comment>
<evidence type="ECO:0000313" key="4">
    <source>
        <dbReference type="Proteomes" id="UP000192756"/>
    </source>
</evidence>
<sequence>MKKPLILIALLLSAFTSVSMAQDTLRLDLRQAEKMFAAQNQQLIAQHYQIEQAKAEVITARLFDNPELSYENQLYNKDTKKWLQTNAATGQYQATLSQMIRLAGKRNKNIQLAGAGVKMAEHQYFDLMRSLRFNLGSTFYKAYYQQQSAKVYEEQIRSLKILLGANEQQFKAGNVAMKDMIRIKSLLYSLQVEYTGLLNNIADLQTEIKLMTNTRPDANLKLELTGAEEKDYHPEQQSYAALLDSARLNRADLQLAQTGISYAESNLKLQKANAVPDVELSLSYDLQGSYPEKYTGIGIKVPLPLFNRNQGEIKKAKIALEEGKTNLKQQNLKLENEVYKTFTSALRTENLYQGIDPNFSGDFDKLITEVIRNFKNRNISLIEFLDFYDSYKASTLQINELKYERMNAREELNFVTGSTLFK</sequence>
<evidence type="ECO:0000313" key="3">
    <source>
        <dbReference type="EMBL" id="SMD01912.1"/>
    </source>
</evidence>
<dbReference type="STRING" id="151894.SAMN04488524_4178"/>
<dbReference type="Pfam" id="PF02321">
    <property type="entry name" value="OEP"/>
    <property type="match status" value="1"/>
</dbReference>